<feature type="transmembrane region" description="Helical" evidence="2">
    <location>
        <begin position="169"/>
        <end position="195"/>
    </location>
</feature>
<comment type="caution">
    <text evidence="3">The sequence shown here is derived from an EMBL/GenBank/DDBJ whole genome shotgun (WGS) entry which is preliminary data.</text>
</comment>
<evidence type="ECO:0000256" key="1">
    <source>
        <dbReference type="SAM" id="MobiDB-lite"/>
    </source>
</evidence>
<feature type="region of interest" description="Disordered" evidence="1">
    <location>
        <begin position="401"/>
        <end position="429"/>
    </location>
</feature>
<feature type="transmembrane region" description="Helical" evidence="2">
    <location>
        <begin position="118"/>
        <end position="139"/>
    </location>
</feature>
<dbReference type="Proteomes" id="UP001152795">
    <property type="component" value="Unassembled WGS sequence"/>
</dbReference>
<dbReference type="EMBL" id="CACRXK020004180">
    <property type="protein sequence ID" value="CAB4001785.1"/>
    <property type="molecule type" value="Genomic_DNA"/>
</dbReference>
<evidence type="ECO:0000313" key="3">
    <source>
        <dbReference type="EMBL" id="CAB4001785.1"/>
    </source>
</evidence>
<keyword evidence="4" id="KW-1185">Reference proteome</keyword>
<protein>
    <submittedName>
        <fullName evidence="3">Uncharacterized protein</fullName>
    </submittedName>
</protein>
<keyword evidence="2" id="KW-1133">Transmembrane helix</keyword>
<evidence type="ECO:0000313" key="4">
    <source>
        <dbReference type="Proteomes" id="UP001152795"/>
    </source>
</evidence>
<keyword evidence="2" id="KW-0472">Membrane</keyword>
<accession>A0A6S7H7N4</accession>
<proteinExistence type="predicted"/>
<feature type="transmembrane region" description="Helical" evidence="2">
    <location>
        <begin position="60"/>
        <end position="79"/>
    </location>
</feature>
<feature type="compositionally biased region" description="Basic and acidic residues" evidence="1">
    <location>
        <begin position="525"/>
        <end position="544"/>
    </location>
</feature>
<feature type="compositionally biased region" description="Low complexity" evidence="1">
    <location>
        <begin position="401"/>
        <end position="418"/>
    </location>
</feature>
<feature type="transmembrane region" description="Helical" evidence="2">
    <location>
        <begin position="207"/>
        <end position="225"/>
    </location>
</feature>
<dbReference type="OrthoDB" id="5967488at2759"/>
<reference evidence="3" key="1">
    <citation type="submission" date="2020-04" db="EMBL/GenBank/DDBJ databases">
        <authorList>
            <person name="Alioto T."/>
            <person name="Alioto T."/>
            <person name="Gomez Garrido J."/>
        </authorList>
    </citation>
    <scope>NUCLEOTIDE SEQUENCE</scope>
    <source>
        <strain evidence="3">A484AB</strain>
    </source>
</reference>
<keyword evidence="2" id="KW-0812">Transmembrane</keyword>
<feature type="transmembrane region" description="Helical" evidence="2">
    <location>
        <begin position="21"/>
        <end position="40"/>
    </location>
</feature>
<dbReference type="AlphaFoldDB" id="A0A6S7H7N4"/>
<feature type="transmembrane region" description="Helical" evidence="2">
    <location>
        <begin position="457"/>
        <end position="484"/>
    </location>
</feature>
<name>A0A6S7H7N4_PARCT</name>
<feature type="transmembrane region" description="Helical" evidence="2">
    <location>
        <begin position="91"/>
        <end position="112"/>
    </location>
</feature>
<feature type="region of interest" description="Disordered" evidence="1">
    <location>
        <begin position="511"/>
        <end position="544"/>
    </location>
</feature>
<feature type="compositionally biased region" description="Polar residues" evidence="1">
    <location>
        <begin position="512"/>
        <end position="523"/>
    </location>
</feature>
<sequence>MDLIKKMLSIPPELPLTSTQSFTFISAFLAYFIAGLTMTFAPDLWNMILHMDFGAGGRGFFILVGSGMVDIGLCLVVLARNKASQVPNAGPLLVTVFNRLVLVNGVLIVLYSQGILNARFAGMISALDSTLAIVTYVIWAEENTDSSLIKFFQHIWSAISRFSLRPHQYAIFQLLGFVQLIVSLTAPSILLSSGIVPSSIVGRHAEGLFRVYFVIVLFHALFHVLAADSQNYAIASVFYRLTWNIPVFLVLGLTAQISAELAKTFVMYDVMFILLQSRFSQEEITPRQKTTVLHTCKNGQYDSTEVTYKYNSDPGKMYEADNIYIFFNNGDDGRASTLSSKEAKCTMLFAVNVTDNKRAVYGMNFDKAALTGTKNCKLSSCPRSSITPSVVASPATIPVITSTTTPTTTTSTTTSTTPMLSGPQGTEVAPNSTKIIGSAKPAATQKPNSPVPCTDNWLNVTIFIVAIIGAFLAGMFSIVFVFALKIALNKKVRKTEPESLTLENLHRFSANGKESSPYGSPRQTEVCHDEGQKAKEKNQFIDKL</sequence>
<organism evidence="3 4">
    <name type="scientific">Paramuricea clavata</name>
    <name type="common">Red gorgonian</name>
    <name type="synonym">Violescent sea-whip</name>
    <dbReference type="NCBI Taxonomy" id="317549"/>
    <lineage>
        <taxon>Eukaryota</taxon>
        <taxon>Metazoa</taxon>
        <taxon>Cnidaria</taxon>
        <taxon>Anthozoa</taxon>
        <taxon>Octocorallia</taxon>
        <taxon>Malacalcyonacea</taxon>
        <taxon>Plexauridae</taxon>
        <taxon>Paramuricea</taxon>
    </lineage>
</organism>
<feature type="transmembrane region" description="Helical" evidence="2">
    <location>
        <begin position="237"/>
        <end position="257"/>
    </location>
</feature>
<evidence type="ECO:0000256" key="2">
    <source>
        <dbReference type="SAM" id="Phobius"/>
    </source>
</evidence>
<gene>
    <name evidence="3" type="ORF">PACLA_8A015447</name>
</gene>